<organism evidence="1">
    <name type="scientific">Streptomyces sp. NBC_00060</name>
    <dbReference type="NCBI Taxonomy" id="2975636"/>
    <lineage>
        <taxon>Bacteria</taxon>
        <taxon>Bacillati</taxon>
        <taxon>Actinomycetota</taxon>
        <taxon>Actinomycetes</taxon>
        <taxon>Kitasatosporales</taxon>
        <taxon>Streptomycetaceae</taxon>
        <taxon>Streptomyces</taxon>
    </lineage>
</organism>
<gene>
    <name evidence="1" type="ORF">OHV25_02415</name>
</gene>
<reference evidence="1" key="1">
    <citation type="submission" date="2022-10" db="EMBL/GenBank/DDBJ databases">
        <title>The complete genomes of actinobacterial strains from the NBC collection.</title>
        <authorList>
            <person name="Joergensen T.S."/>
            <person name="Alvarez Arevalo M."/>
            <person name="Sterndorff E.B."/>
            <person name="Faurdal D."/>
            <person name="Vuksanovic O."/>
            <person name="Mourched A.-S."/>
            <person name="Charusanti P."/>
            <person name="Shaw S."/>
            <person name="Blin K."/>
            <person name="Weber T."/>
        </authorList>
    </citation>
    <scope>NUCLEOTIDE SEQUENCE</scope>
    <source>
        <strain evidence="1">NBC_00060</strain>
    </source>
</reference>
<name>A0AAU2GR06_9ACTN</name>
<evidence type="ECO:0000313" key="1">
    <source>
        <dbReference type="EMBL" id="WTU38493.1"/>
    </source>
</evidence>
<protein>
    <submittedName>
        <fullName evidence="1">Uncharacterized protein</fullName>
    </submittedName>
</protein>
<sequence length="88" mass="9597">MATATTGQSAGEPRHSTTTAVVIAADACVANENLGEIATNFISRCRMGSIRQEFPGQHYGDTLEYIKGCGERSCKTAWKLLNDNRFKK</sequence>
<dbReference type="EMBL" id="CP108253">
    <property type="protein sequence ID" value="WTU38493.1"/>
    <property type="molecule type" value="Genomic_DNA"/>
</dbReference>
<proteinExistence type="predicted"/>
<accession>A0AAU2GR06</accession>
<dbReference type="AlphaFoldDB" id="A0AAU2GR06"/>